<sequence>MSESKNQDNGDVKALKVAAPRFCQDCGLSLVMLDTWCTSRACPDCGKEVYFIRPGEDGGIKVEAGEKFHVPQLTMSLDPTAGMQFTRYGLQGFLKQLFLEQKISSEAELVRHYKDTERRLDADLNGLDCISHCDLETAEGVEEAVKILQSNGLIEHQFNLLRSGLLREAYTAVEEGDAPRAALAAHQANVFKEYSLLEHHHLKEILWLGYRCYQDMVKNEGLTENAAKEQKLMNGVVKKLREYGDEFLYALSHDGREIGPRVSVSGVAEKSLKALIEHELQHREQERAEIHAKEELKIKKMANSIKLWGFLFTLANALILAQYKDWLG</sequence>
<protein>
    <submittedName>
        <fullName evidence="1">Uncharacterized protein</fullName>
    </submittedName>
</protein>
<keyword evidence="2" id="KW-1185">Reference proteome</keyword>
<dbReference type="AlphaFoldDB" id="A0A9J6ZUC7"/>
<dbReference type="KEGG" id="eps:L0Y14_09545"/>
<evidence type="ECO:0000313" key="2">
    <source>
        <dbReference type="Proteomes" id="UP001056649"/>
    </source>
</evidence>
<accession>A0A9J6ZUC7</accession>
<name>A0A9J6ZUC7_9GAMM</name>
<gene>
    <name evidence="1" type="ORF">L0Y14_09545</name>
</gene>
<evidence type="ECO:0000313" key="1">
    <source>
        <dbReference type="EMBL" id="USF86388.1"/>
    </source>
</evidence>
<reference evidence="1" key="1">
    <citation type="journal article" date="2022" name="Mol. Ecol. Resour.">
        <title>The complete and closed genome of the facultative generalist Candidatus Endoriftia persephone from deep-sea hydrothermal vents.</title>
        <authorList>
            <person name="de Oliveira A.L."/>
            <person name="Srivastava A."/>
            <person name="Espada-Hinojosa S."/>
            <person name="Bright M."/>
        </authorList>
    </citation>
    <scope>NUCLEOTIDE SEQUENCE</scope>
    <source>
        <strain evidence="1">Tica-EPR-9o50.N</strain>
    </source>
</reference>
<dbReference type="EMBL" id="CP090569">
    <property type="protein sequence ID" value="USF86388.1"/>
    <property type="molecule type" value="Genomic_DNA"/>
</dbReference>
<dbReference type="Proteomes" id="UP001056649">
    <property type="component" value="Chromosome"/>
</dbReference>
<proteinExistence type="predicted"/>
<organism evidence="1 2">
    <name type="scientific">Candidatus Endoriftia persephonae</name>
    <dbReference type="NCBI Taxonomy" id="393765"/>
    <lineage>
        <taxon>Bacteria</taxon>
        <taxon>Pseudomonadati</taxon>
        <taxon>Pseudomonadota</taxon>
        <taxon>Gammaproteobacteria</taxon>
        <taxon>Chromatiales</taxon>
        <taxon>Sedimenticolaceae</taxon>
        <taxon>Candidatus Endoriftia</taxon>
    </lineage>
</organism>
<dbReference type="RefSeq" id="WP_240991761.1">
    <property type="nucleotide sequence ID" value="NZ_CP090569.1"/>
</dbReference>